<keyword evidence="3" id="KW-0479">Metal-binding</keyword>
<keyword evidence="7" id="KW-0805">Transcription regulation</keyword>
<feature type="domain" description="C2H2-type" evidence="12">
    <location>
        <begin position="181"/>
        <end position="208"/>
    </location>
</feature>
<comment type="similarity">
    <text evidence="2">Belongs to the krueppel C2H2-type zinc-finger protein family.</text>
</comment>
<evidence type="ECO:0000259" key="13">
    <source>
        <dbReference type="PROSITE" id="PS50805"/>
    </source>
</evidence>
<gene>
    <name evidence="14" type="ORF">HJG63_021311</name>
</gene>
<feature type="domain" description="C2H2-type" evidence="12">
    <location>
        <begin position="293"/>
        <end position="320"/>
    </location>
</feature>
<dbReference type="PANTHER" id="PTHR19818:SF158">
    <property type="entry name" value="C2H2-TYPE DOMAIN-CONTAINING PROTEIN-RELATED"/>
    <property type="match status" value="1"/>
</dbReference>
<evidence type="ECO:0000256" key="1">
    <source>
        <dbReference type="ARBA" id="ARBA00004123"/>
    </source>
</evidence>
<keyword evidence="9" id="KW-0804">Transcription</keyword>
<dbReference type="PROSITE" id="PS50157">
    <property type="entry name" value="ZINC_FINGER_C2H2_2"/>
    <property type="match status" value="8"/>
</dbReference>
<dbReference type="PROSITE" id="PS50805">
    <property type="entry name" value="KRAB"/>
    <property type="match status" value="1"/>
</dbReference>
<keyword evidence="15" id="KW-1185">Reference proteome</keyword>
<dbReference type="PANTHER" id="PTHR19818">
    <property type="entry name" value="ZINC FINGER PROTEIN ZIC AND GLI"/>
    <property type="match status" value="1"/>
</dbReference>
<dbReference type="AlphaFoldDB" id="A0A7J8CNX9"/>
<dbReference type="SUPFAM" id="SSF57667">
    <property type="entry name" value="beta-beta-alpha zinc fingers"/>
    <property type="match status" value="6"/>
</dbReference>
<dbReference type="Proteomes" id="UP000593571">
    <property type="component" value="Unassembled WGS sequence"/>
</dbReference>
<keyword evidence="4" id="KW-0677">Repeat</keyword>
<feature type="domain" description="C2H2-type" evidence="12">
    <location>
        <begin position="265"/>
        <end position="292"/>
    </location>
</feature>
<dbReference type="PROSITE" id="PS00028">
    <property type="entry name" value="ZINC_FINGER_C2H2_1"/>
    <property type="match status" value="7"/>
</dbReference>
<name>A0A7J8CNX9_ROUAE</name>
<evidence type="ECO:0000256" key="11">
    <source>
        <dbReference type="PROSITE-ProRule" id="PRU00042"/>
    </source>
</evidence>
<feature type="domain" description="KRAB" evidence="13">
    <location>
        <begin position="8"/>
        <end position="79"/>
    </location>
</feature>
<evidence type="ECO:0000256" key="9">
    <source>
        <dbReference type="ARBA" id="ARBA00023163"/>
    </source>
</evidence>
<accession>A0A7J8CNX9</accession>
<evidence type="ECO:0000256" key="5">
    <source>
        <dbReference type="ARBA" id="ARBA00022771"/>
    </source>
</evidence>
<dbReference type="OrthoDB" id="9044188at2759"/>
<evidence type="ECO:0000256" key="8">
    <source>
        <dbReference type="ARBA" id="ARBA00023125"/>
    </source>
</evidence>
<keyword evidence="6" id="KW-0862">Zinc</keyword>
<evidence type="ECO:0000259" key="12">
    <source>
        <dbReference type="PROSITE" id="PS50157"/>
    </source>
</evidence>
<evidence type="ECO:0000256" key="4">
    <source>
        <dbReference type="ARBA" id="ARBA00022737"/>
    </source>
</evidence>
<dbReference type="GO" id="GO:0045944">
    <property type="term" value="P:positive regulation of transcription by RNA polymerase II"/>
    <property type="evidence" value="ECO:0007669"/>
    <property type="project" value="UniProtKB-ARBA"/>
</dbReference>
<dbReference type="GO" id="GO:0008270">
    <property type="term" value="F:zinc ion binding"/>
    <property type="evidence" value="ECO:0007669"/>
    <property type="project" value="UniProtKB-KW"/>
</dbReference>
<dbReference type="InterPro" id="IPR036051">
    <property type="entry name" value="KRAB_dom_sf"/>
</dbReference>
<dbReference type="FunFam" id="3.30.160.60:FF:000281">
    <property type="entry name" value="Zinc finger protein 558 isoform X1"/>
    <property type="match status" value="1"/>
</dbReference>
<dbReference type="EMBL" id="JACASE010000014">
    <property type="protein sequence ID" value="KAF6412570.1"/>
    <property type="molecule type" value="Genomic_DNA"/>
</dbReference>
<protein>
    <submittedName>
        <fullName evidence="14">Zinc finger protein 85</fullName>
    </submittedName>
</protein>
<dbReference type="SMART" id="SM00349">
    <property type="entry name" value="KRAB"/>
    <property type="match status" value="1"/>
</dbReference>
<dbReference type="SMART" id="SM00355">
    <property type="entry name" value="ZnF_C2H2"/>
    <property type="match status" value="8"/>
</dbReference>
<sequence length="407" mass="48144">MATSQRRLTFKDVAINFSQEEWECLHPAQQKLYMDVTLETYKNLVSLGLAVSKPDLIIFLEPMKEAWDMKRKKIMSIHAGLLPKPGIEDTFHKMLLSTCNGQRSCQLSESWENLNQRSDPKKPQRTQFLDNHYTCGKVFNRSSDLIIHQNSHIVEKINSCSECVKSLNQSSENICTKEEPYKCNQCGRVFSQLLSLSRHEKIHTEERPYRCTVCGKAFPHRSYLSKHERIHSGRKPYRCKECGKAFIQCAYLRRHEVIHTGERPYKCKECGKAFNQRSKLTEHQRIHNGEKPYKCEKCGKDFKRRSHLTQHDRIHTGEKPYKCRDCDKAFIHHSQLTRHMRIHTGEKRYRCRDCDNAFIHHSQLTRHMRIHNGEKPFKNWKKCEKFYSLTAHQRMLTGEKFYIPTMQ</sequence>
<dbReference type="Pfam" id="PF00096">
    <property type="entry name" value="zf-C2H2"/>
    <property type="match status" value="6"/>
</dbReference>
<feature type="domain" description="C2H2-type" evidence="12">
    <location>
        <begin position="209"/>
        <end position="236"/>
    </location>
</feature>
<dbReference type="CDD" id="cd07765">
    <property type="entry name" value="KRAB_A-box"/>
    <property type="match status" value="1"/>
</dbReference>
<dbReference type="InterPro" id="IPR050329">
    <property type="entry name" value="GLI_C2H2-zinc-finger"/>
</dbReference>
<dbReference type="Gene3D" id="6.10.140.140">
    <property type="match status" value="1"/>
</dbReference>
<dbReference type="FunFam" id="3.30.160.60:FF:002254">
    <property type="entry name" value="Zinc finger protein 540"/>
    <property type="match status" value="1"/>
</dbReference>
<dbReference type="InterPro" id="IPR036236">
    <property type="entry name" value="Znf_C2H2_sf"/>
</dbReference>
<comment type="caution">
    <text evidence="14">The sequence shown here is derived from an EMBL/GenBank/DDBJ whole genome shotgun (WGS) entry which is preliminary data.</text>
</comment>
<proteinExistence type="inferred from homology"/>
<dbReference type="GO" id="GO:0005634">
    <property type="term" value="C:nucleus"/>
    <property type="evidence" value="ECO:0007669"/>
    <property type="project" value="UniProtKB-SubCell"/>
</dbReference>
<dbReference type="GO" id="GO:0000981">
    <property type="term" value="F:DNA-binding transcription factor activity, RNA polymerase II-specific"/>
    <property type="evidence" value="ECO:0007669"/>
    <property type="project" value="TreeGrafter"/>
</dbReference>
<evidence type="ECO:0000256" key="7">
    <source>
        <dbReference type="ARBA" id="ARBA00023015"/>
    </source>
</evidence>
<dbReference type="FunFam" id="3.30.160.60:FF:000016">
    <property type="entry name" value="zinc finger protein 37 homolog"/>
    <property type="match status" value="1"/>
</dbReference>
<feature type="domain" description="C2H2-type" evidence="12">
    <location>
        <begin position="128"/>
        <end position="157"/>
    </location>
</feature>
<evidence type="ECO:0000256" key="3">
    <source>
        <dbReference type="ARBA" id="ARBA00022723"/>
    </source>
</evidence>
<feature type="domain" description="C2H2-type" evidence="12">
    <location>
        <begin position="321"/>
        <end position="348"/>
    </location>
</feature>
<dbReference type="InterPro" id="IPR013087">
    <property type="entry name" value="Znf_C2H2_type"/>
</dbReference>
<comment type="subcellular location">
    <subcellularLocation>
        <location evidence="1">Nucleus</location>
    </subcellularLocation>
</comment>
<dbReference type="Gene3D" id="3.30.160.60">
    <property type="entry name" value="Classic Zinc Finger"/>
    <property type="match status" value="8"/>
</dbReference>
<organism evidence="14 15">
    <name type="scientific">Rousettus aegyptiacus</name>
    <name type="common">Egyptian fruit bat</name>
    <name type="synonym">Pteropus aegyptiacus</name>
    <dbReference type="NCBI Taxonomy" id="9407"/>
    <lineage>
        <taxon>Eukaryota</taxon>
        <taxon>Metazoa</taxon>
        <taxon>Chordata</taxon>
        <taxon>Craniata</taxon>
        <taxon>Vertebrata</taxon>
        <taxon>Euteleostomi</taxon>
        <taxon>Mammalia</taxon>
        <taxon>Eutheria</taxon>
        <taxon>Laurasiatheria</taxon>
        <taxon>Chiroptera</taxon>
        <taxon>Yinpterochiroptera</taxon>
        <taxon>Pteropodoidea</taxon>
        <taxon>Pteropodidae</taxon>
        <taxon>Rousettinae</taxon>
        <taxon>Rousettus</taxon>
    </lineage>
</organism>
<evidence type="ECO:0000313" key="15">
    <source>
        <dbReference type="Proteomes" id="UP000593571"/>
    </source>
</evidence>
<dbReference type="FunFam" id="3.30.160.60:FF:000522">
    <property type="entry name" value="zinc finger protein 285"/>
    <property type="match status" value="1"/>
</dbReference>
<dbReference type="GO" id="GO:0000978">
    <property type="term" value="F:RNA polymerase II cis-regulatory region sequence-specific DNA binding"/>
    <property type="evidence" value="ECO:0007669"/>
    <property type="project" value="TreeGrafter"/>
</dbReference>
<dbReference type="InterPro" id="IPR001909">
    <property type="entry name" value="KRAB"/>
</dbReference>
<evidence type="ECO:0000256" key="6">
    <source>
        <dbReference type="ARBA" id="ARBA00022833"/>
    </source>
</evidence>
<evidence type="ECO:0000313" key="14">
    <source>
        <dbReference type="EMBL" id="KAF6412570.1"/>
    </source>
</evidence>
<feature type="domain" description="C2H2-type" evidence="12">
    <location>
        <begin position="349"/>
        <end position="376"/>
    </location>
</feature>
<keyword evidence="8" id="KW-0238">DNA-binding</keyword>
<dbReference type="Pfam" id="PF13465">
    <property type="entry name" value="zf-H2C2_2"/>
    <property type="match status" value="1"/>
</dbReference>
<evidence type="ECO:0000256" key="10">
    <source>
        <dbReference type="ARBA" id="ARBA00023242"/>
    </source>
</evidence>
<dbReference type="Pfam" id="PF01352">
    <property type="entry name" value="KRAB"/>
    <property type="match status" value="1"/>
</dbReference>
<reference evidence="14 15" key="1">
    <citation type="journal article" date="2020" name="Nature">
        <title>Six reference-quality genomes reveal evolution of bat adaptations.</title>
        <authorList>
            <person name="Jebb D."/>
            <person name="Huang Z."/>
            <person name="Pippel M."/>
            <person name="Hughes G.M."/>
            <person name="Lavrichenko K."/>
            <person name="Devanna P."/>
            <person name="Winkler S."/>
            <person name="Jermiin L.S."/>
            <person name="Skirmuntt E.C."/>
            <person name="Katzourakis A."/>
            <person name="Burkitt-Gray L."/>
            <person name="Ray D.A."/>
            <person name="Sullivan K.A.M."/>
            <person name="Roscito J.G."/>
            <person name="Kirilenko B.M."/>
            <person name="Davalos L.M."/>
            <person name="Corthals A.P."/>
            <person name="Power M.L."/>
            <person name="Jones G."/>
            <person name="Ransome R.D."/>
            <person name="Dechmann D.K.N."/>
            <person name="Locatelli A.G."/>
            <person name="Puechmaille S.J."/>
            <person name="Fedrigo O."/>
            <person name="Jarvis E.D."/>
            <person name="Hiller M."/>
            <person name="Vernes S.C."/>
            <person name="Myers E.W."/>
            <person name="Teeling E.C."/>
        </authorList>
    </citation>
    <scope>NUCLEOTIDE SEQUENCE [LARGE SCALE GENOMIC DNA]</scope>
    <source>
        <strain evidence="14">MRouAeg1</strain>
        <tissue evidence="14">Muscle</tissue>
    </source>
</reference>
<dbReference type="FunFam" id="3.30.160.60:FF:000307">
    <property type="entry name" value="Zinc finger protein ZFP69 isoform 1"/>
    <property type="match status" value="1"/>
</dbReference>
<dbReference type="SUPFAM" id="SSF109640">
    <property type="entry name" value="KRAB domain (Kruppel-associated box)"/>
    <property type="match status" value="1"/>
</dbReference>
<keyword evidence="10" id="KW-0539">Nucleus</keyword>
<dbReference type="FunFam" id="3.30.160.60:FF:000608">
    <property type="entry name" value="zinc finger protein 286A isoform X1"/>
    <property type="match status" value="2"/>
</dbReference>
<keyword evidence="5 11" id="KW-0863">Zinc-finger</keyword>
<feature type="domain" description="C2H2-type" evidence="12">
    <location>
        <begin position="237"/>
        <end position="264"/>
    </location>
</feature>
<evidence type="ECO:0000256" key="2">
    <source>
        <dbReference type="ARBA" id="ARBA00006991"/>
    </source>
</evidence>